<comment type="similarity">
    <text evidence="2 7">Belongs to the PhoU family.</text>
</comment>
<evidence type="ECO:0000259" key="8">
    <source>
        <dbReference type="Pfam" id="PF01895"/>
    </source>
</evidence>
<dbReference type="GO" id="GO:0030643">
    <property type="term" value="P:intracellular phosphate ion homeostasis"/>
    <property type="evidence" value="ECO:0007669"/>
    <property type="project" value="InterPro"/>
</dbReference>
<evidence type="ECO:0000313" key="9">
    <source>
        <dbReference type="EMBL" id="SCC79475.1"/>
    </source>
</evidence>
<dbReference type="AlphaFoldDB" id="A0A1C4H3N9"/>
<accession>A0A1C4H3N9</accession>
<evidence type="ECO:0000313" key="10">
    <source>
        <dbReference type="Proteomes" id="UP000242610"/>
    </source>
</evidence>
<dbReference type="PIRSF" id="PIRSF003107">
    <property type="entry name" value="PhoU"/>
    <property type="match status" value="1"/>
</dbReference>
<keyword evidence="10" id="KW-1185">Reference proteome</keyword>
<dbReference type="FunFam" id="1.20.58.220:FF:000004">
    <property type="entry name" value="Phosphate-specific transport system accessory protein PhoU"/>
    <property type="match status" value="1"/>
</dbReference>
<proteinExistence type="inferred from homology"/>
<reference evidence="10" key="1">
    <citation type="submission" date="2016-08" db="EMBL/GenBank/DDBJ databases">
        <authorList>
            <person name="Varghese N."/>
            <person name="Submissions Spin"/>
        </authorList>
    </citation>
    <scope>NUCLEOTIDE SEQUENCE [LARGE SCALE GENOMIC DNA]</scope>
    <source>
        <strain evidence="10">R-52791</strain>
    </source>
</reference>
<sequence length="223" mass="24582">MRVIYNEELKAVADALEHMAEGVCTAMHGAGKALLDQDMEAAKSVIDGDETIDALERQILDQCVKLLAQQSPVATDLRAVVASLRLASTIERMGDLAQHIAQTAYRCSPNSALSDDAKTREIFESMRQLLDITADRLPGMLADRDATLAQQIIADDNKLDELHQQTFALVLNDSWKGTKQQLIDVVLTARFMERLGDHAVSTARQVVYIVSGFDPSKEPKDMD</sequence>
<dbReference type="GO" id="GO:0045936">
    <property type="term" value="P:negative regulation of phosphate metabolic process"/>
    <property type="evidence" value="ECO:0007669"/>
    <property type="project" value="InterPro"/>
</dbReference>
<name>A0A1C4H3N9_9BIFI</name>
<feature type="domain" description="PhoU" evidence="8">
    <location>
        <begin position="140"/>
        <end position="206"/>
    </location>
</feature>
<evidence type="ECO:0000256" key="5">
    <source>
        <dbReference type="ARBA" id="ARBA00022490"/>
    </source>
</evidence>
<dbReference type="Pfam" id="PF01895">
    <property type="entry name" value="PhoU"/>
    <property type="match status" value="2"/>
</dbReference>
<dbReference type="Proteomes" id="UP000242610">
    <property type="component" value="Unassembled WGS sequence"/>
</dbReference>
<dbReference type="STRING" id="1505727.GA0061077_0746"/>
<dbReference type="InterPro" id="IPR026022">
    <property type="entry name" value="PhoU_dom"/>
</dbReference>
<dbReference type="NCBIfam" id="TIGR02135">
    <property type="entry name" value="phoU_full"/>
    <property type="match status" value="1"/>
</dbReference>
<comment type="subunit">
    <text evidence="3 7">Homodimer.</text>
</comment>
<dbReference type="GO" id="GO:0005737">
    <property type="term" value="C:cytoplasm"/>
    <property type="evidence" value="ECO:0007669"/>
    <property type="project" value="UniProtKB-SubCell"/>
</dbReference>
<evidence type="ECO:0000256" key="2">
    <source>
        <dbReference type="ARBA" id="ARBA00008107"/>
    </source>
</evidence>
<evidence type="ECO:0000256" key="1">
    <source>
        <dbReference type="ARBA" id="ARBA00004496"/>
    </source>
</evidence>
<dbReference type="PANTHER" id="PTHR42930:SF3">
    <property type="entry name" value="PHOSPHATE-SPECIFIC TRANSPORT SYSTEM ACCESSORY PROTEIN PHOU"/>
    <property type="match status" value="1"/>
</dbReference>
<keyword evidence="6 7" id="KW-0592">Phosphate transport</keyword>
<dbReference type="InterPro" id="IPR028366">
    <property type="entry name" value="PhoU"/>
</dbReference>
<dbReference type="PANTHER" id="PTHR42930">
    <property type="entry name" value="PHOSPHATE-SPECIFIC TRANSPORT SYSTEM ACCESSORY PROTEIN PHOU"/>
    <property type="match status" value="1"/>
</dbReference>
<dbReference type="InterPro" id="IPR038078">
    <property type="entry name" value="PhoU-like_sf"/>
</dbReference>
<protein>
    <recommendedName>
        <fullName evidence="7">Phosphate-specific transport system accessory protein PhoU</fullName>
    </recommendedName>
</protein>
<dbReference type="SUPFAM" id="SSF109755">
    <property type="entry name" value="PhoU-like"/>
    <property type="match status" value="1"/>
</dbReference>
<keyword evidence="4 7" id="KW-0813">Transport</keyword>
<dbReference type="Gene3D" id="1.20.58.220">
    <property type="entry name" value="Phosphate transport system protein phou homolog 2, domain 2"/>
    <property type="match status" value="1"/>
</dbReference>
<evidence type="ECO:0000256" key="7">
    <source>
        <dbReference type="PIRNR" id="PIRNR003107"/>
    </source>
</evidence>
<comment type="subcellular location">
    <subcellularLocation>
        <location evidence="1 7">Cytoplasm</location>
    </subcellularLocation>
</comment>
<evidence type="ECO:0000256" key="4">
    <source>
        <dbReference type="ARBA" id="ARBA00022448"/>
    </source>
</evidence>
<evidence type="ECO:0000256" key="6">
    <source>
        <dbReference type="ARBA" id="ARBA00022592"/>
    </source>
</evidence>
<dbReference type="RefSeq" id="WP_091847514.1">
    <property type="nucleotide sequence ID" value="NZ_FMBL01000001.1"/>
</dbReference>
<dbReference type="EMBL" id="FMBL01000001">
    <property type="protein sequence ID" value="SCC79475.1"/>
    <property type="molecule type" value="Genomic_DNA"/>
</dbReference>
<evidence type="ECO:0000256" key="3">
    <source>
        <dbReference type="ARBA" id="ARBA00011738"/>
    </source>
</evidence>
<feature type="domain" description="PhoU" evidence="8">
    <location>
        <begin position="16"/>
        <end position="103"/>
    </location>
</feature>
<dbReference type="GO" id="GO:0006817">
    <property type="term" value="P:phosphate ion transport"/>
    <property type="evidence" value="ECO:0007669"/>
    <property type="project" value="UniProtKB-KW"/>
</dbReference>
<dbReference type="OrthoDB" id="9814256at2"/>
<gene>
    <name evidence="9" type="ORF">GA0061077_0746</name>
</gene>
<organism evidence="9 10">
    <name type="scientific">Bifidobacterium commune</name>
    <dbReference type="NCBI Taxonomy" id="1505727"/>
    <lineage>
        <taxon>Bacteria</taxon>
        <taxon>Bacillati</taxon>
        <taxon>Actinomycetota</taxon>
        <taxon>Actinomycetes</taxon>
        <taxon>Bifidobacteriales</taxon>
        <taxon>Bifidobacteriaceae</taxon>
        <taxon>Bifidobacterium</taxon>
    </lineage>
</organism>
<comment type="function">
    <text evidence="7">Plays a role in the regulation of phosphate uptake.</text>
</comment>
<keyword evidence="5 7" id="KW-0963">Cytoplasm</keyword>